<evidence type="ECO:0000313" key="3">
    <source>
        <dbReference type="Proteomes" id="UP000177407"/>
    </source>
</evidence>
<dbReference type="InterPro" id="IPR006674">
    <property type="entry name" value="HD_domain"/>
</dbReference>
<gene>
    <name evidence="2" type="ORF">A2257_01800</name>
</gene>
<dbReference type="AlphaFoldDB" id="A0A1F5S3H0"/>
<name>A0A1F5S3H0_9BACT</name>
<dbReference type="CDD" id="cd00077">
    <property type="entry name" value="HDc"/>
    <property type="match status" value="1"/>
</dbReference>
<feature type="domain" description="HD" evidence="1">
    <location>
        <begin position="37"/>
        <end position="72"/>
    </location>
</feature>
<dbReference type="Proteomes" id="UP000177407">
    <property type="component" value="Unassembled WGS sequence"/>
</dbReference>
<proteinExistence type="predicted"/>
<evidence type="ECO:0000259" key="1">
    <source>
        <dbReference type="Pfam" id="PF01966"/>
    </source>
</evidence>
<evidence type="ECO:0000313" key="2">
    <source>
        <dbReference type="EMBL" id="OGF21186.1"/>
    </source>
</evidence>
<accession>A0A1F5S3H0</accession>
<sequence>MANQNDKKELKRGALLSFLENKVDELFQDFPVPAHGIDHIRRVADWAVLIAKNEGHDEFLAKIAGLLHDIGREWRNLMIIRIN</sequence>
<comment type="caution">
    <text evidence="2">The sequence shown here is derived from an EMBL/GenBank/DDBJ whole genome shotgun (WGS) entry which is preliminary data.</text>
</comment>
<dbReference type="Gene3D" id="1.10.3210.10">
    <property type="entry name" value="Hypothetical protein af1432"/>
    <property type="match status" value="1"/>
</dbReference>
<reference evidence="2 3" key="1">
    <citation type="journal article" date="2016" name="Nat. Commun.">
        <title>Thousands of microbial genomes shed light on interconnected biogeochemical processes in an aquifer system.</title>
        <authorList>
            <person name="Anantharaman K."/>
            <person name="Brown C.T."/>
            <person name="Hug L.A."/>
            <person name="Sharon I."/>
            <person name="Castelle C.J."/>
            <person name="Probst A.J."/>
            <person name="Thomas B.C."/>
            <person name="Singh A."/>
            <person name="Wilkins M.J."/>
            <person name="Karaoz U."/>
            <person name="Brodie E.L."/>
            <person name="Williams K.H."/>
            <person name="Hubbard S.S."/>
            <person name="Banfield J.F."/>
        </authorList>
    </citation>
    <scope>NUCLEOTIDE SEQUENCE [LARGE SCALE GENOMIC DNA]</scope>
</reference>
<protein>
    <recommendedName>
        <fullName evidence="1">HD domain-containing protein</fullName>
    </recommendedName>
</protein>
<dbReference type="Pfam" id="PF01966">
    <property type="entry name" value="HD"/>
    <property type="match status" value="1"/>
</dbReference>
<dbReference type="InterPro" id="IPR003607">
    <property type="entry name" value="HD/PDEase_dom"/>
</dbReference>
<organism evidence="2 3">
    <name type="scientific">Candidatus Falkowbacteria bacterium RIFOXYA2_FULL_38_12</name>
    <dbReference type="NCBI Taxonomy" id="1797993"/>
    <lineage>
        <taxon>Bacteria</taxon>
        <taxon>Candidatus Falkowiibacteriota</taxon>
    </lineage>
</organism>
<dbReference type="SUPFAM" id="SSF109604">
    <property type="entry name" value="HD-domain/PDEase-like"/>
    <property type="match status" value="1"/>
</dbReference>
<dbReference type="EMBL" id="MFGA01000012">
    <property type="protein sequence ID" value="OGF21186.1"/>
    <property type="molecule type" value="Genomic_DNA"/>
</dbReference>